<accession>A0A4P2QSN7</accession>
<dbReference type="Proteomes" id="UP000295497">
    <property type="component" value="Chromosome"/>
</dbReference>
<dbReference type="RefSeq" id="WP_129576709.1">
    <property type="nucleotide sequence ID" value="NZ_CP012672.1"/>
</dbReference>
<gene>
    <name evidence="1" type="ORF">SOCE836_054700</name>
</gene>
<sequence length="103" mass="10442">MDLARFADCDAGYCGTVYPEGAICAAYAAAHAANLAFVVDDPVENAYKPIVKAAAAAGQVASRMGADPEAAKAQVFAQCADLVREVVPLAVVASLLTGLANGR</sequence>
<proteinExistence type="predicted"/>
<reference evidence="1 2" key="1">
    <citation type="submission" date="2015-09" db="EMBL/GenBank/DDBJ databases">
        <title>Sorangium comparison.</title>
        <authorList>
            <person name="Zaburannyi N."/>
            <person name="Bunk B."/>
            <person name="Overmann J."/>
            <person name="Mueller R."/>
        </authorList>
    </citation>
    <scope>NUCLEOTIDE SEQUENCE [LARGE SCALE GENOMIC DNA]</scope>
    <source>
        <strain evidence="1 2">So ce836</strain>
    </source>
</reference>
<name>A0A4P2QSN7_SORCE</name>
<protein>
    <submittedName>
        <fullName evidence="1">Uncharacterized protein</fullName>
    </submittedName>
</protein>
<evidence type="ECO:0000313" key="1">
    <source>
        <dbReference type="EMBL" id="AUX33314.1"/>
    </source>
</evidence>
<evidence type="ECO:0000313" key="2">
    <source>
        <dbReference type="Proteomes" id="UP000295497"/>
    </source>
</evidence>
<organism evidence="1 2">
    <name type="scientific">Sorangium cellulosum</name>
    <name type="common">Polyangium cellulosum</name>
    <dbReference type="NCBI Taxonomy" id="56"/>
    <lineage>
        <taxon>Bacteria</taxon>
        <taxon>Pseudomonadati</taxon>
        <taxon>Myxococcota</taxon>
        <taxon>Polyangia</taxon>
        <taxon>Polyangiales</taxon>
        <taxon>Polyangiaceae</taxon>
        <taxon>Sorangium</taxon>
    </lineage>
</organism>
<dbReference type="AlphaFoldDB" id="A0A4P2QSN7"/>
<dbReference type="EMBL" id="CP012672">
    <property type="protein sequence ID" value="AUX33314.1"/>
    <property type="molecule type" value="Genomic_DNA"/>
</dbReference>